<dbReference type="RefSeq" id="WP_058519824.1">
    <property type="nucleotide sequence ID" value="NZ_CAAAIP010000001.1"/>
</dbReference>
<keyword evidence="7 9" id="KW-0472">Membrane</keyword>
<evidence type="ECO:0000256" key="1">
    <source>
        <dbReference type="ARBA" id="ARBA00004429"/>
    </source>
</evidence>
<feature type="transmembrane region" description="Helical" evidence="9">
    <location>
        <begin position="6"/>
        <end position="26"/>
    </location>
</feature>
<dbReference type="PATRIC" id="fig|40335.7.peg.582"/>
<comment type="subcellular location">
    <subcellularLocation>
        <location evidence="1">Cell inner membrane</location>
        <topology evidence="1">Multi-pass membrane protein</topology>
    </subcellularLocation>
</comment>
<keyword evidence="6 9" id="KW-1133">Transmembrane helix</keyword>
<evidence type="ECO:0000256" key="9">
    <source>
        <dbReference type="SAM" id="Phobius"/>
    </source>
</evidence>
<evidence type="ECO:0000313" key="10">
    <source>
        <dbReference type="EMBL" id="KTD72713.1"/>
    </source>
</evidence>
<sequence>MIIEINVILGGILLGIAAGIMLLVRGRILGCSGILFRAWDFTTYRPSIDNISFISGLFLSGVLFNFLQTVPNPATVFKTNYELLILGGVLVGGGTYLGKGCTSGHGLCGIALLRKRSIIAVSIFFPVAIITSWLIH</sequence>
<reference evidence="10 11" key="1">
    <citation type="submission" date="2015-11" db="EMBL/GenBank/DDBJ databases">
        <title>Genomic analysis of 38 Legionella species identifies large and diverse effector repertoires.</title>
        <authorList>
            <person name="Burstein D."/>
            <person name="Amaro F."/>
            <person name="Zusman T."/>
            <person name="Lifshitz Z."/>
            <person name="Cohen O."/>
            <person name="Gilbert J.A."/>
            <person name="Pupko T."/>
            <person name="Shuman H.A."/>
            <person name="Segal G."/>
        </authorList>
    </citation>
    <scope>NUCLEOTIDE SEQUENCE [LARGE SCALE GENOMIC DNA]</scope>
    <source>
        <strain evidence="10 11">ATCC 49180</strain>
    </source>
</reference>
<dbReference type="PANTHER" id="PTHR30574">
    <property type="entry name" value="INNER MEMBRANE PROTEIN YEDE"/>
    <property type="match status" value="1"/>
</dbReference>
<evidence type="ECO:0000256" key="8">
    <source>
        <dbReference type="ARBA" id="ARBA00035655"/>
    </source>
</evidence>
<keyword evidence="2" id="KW-0813">Transport</keyword>
<evidence type="ECO:0000256" key="2">
    <source>
        <dbReference type="ARBA" id="ARBA00022448"/>
    </source>
</evidence>
<proteinExistence type="inferred from homology"/>
<dbReference type="OrthoDB" id="9814020at2"/>
<dbReference type="EMBL" id="LNZA01000001">
    <property type="protein sequence ID" value="KTD72713.1"/>
    <property type="molecule type" value="Genomic_DNA"/>
</dbReference>
<dbReference type="GO" id="GO:0005886">
    <property type="term" value="C:plasma membrane"/>
    <property type="evidence" value="ECO:0007669"/>
    <property type="project" value="UniProtKB-SubCell"/>
</dbReference>
<evidence type="ECO:0000256" key="5">
    <source>
        <dbReference type="ARBA" id="ARBA00022692"/>
    </source>
</evidence>
<keyword evidence="5 9" id="KW-0812">Transmembrane</keyword>
<keyword evidence="11" id="KW-1185">Reference proteome</keyword>
<organism evidence="10 11">
    <name type="scientific">Legionella tucsonensis</name>
    <dbReference type="NCBI Taxonomy" id="40335"/>
    <lineage>
        <taxon>Bacteria</taxon>
        <taxon>Pseudomonadati</taxon>
        <taxon>Pseudomonadota</taxon>
        <taxon>Gammaproteobacteria</taxon>
        <taxon>Legionellales</taxon>
        <taxon>Legionellaceae</taxon>
        <taxon>Legionella</taxon>
    </lineage>
</organism>
<feature type="transmembrane region" description="Helical" evidence="9">
    <location>
        <begin position="118"/>
        <end position="135"/>
    </location>
</feature>
<accession>A0A0W0ZV03</accession>
<evidence type="ECO:0000256" key="4">
    <source>
        <dbReference type="ARBA" id="ARBA00022519"/>
    </source>
</evidence>
<dbReference type="AlphaFoldDB" id="A0A0W0ZV03"/>
<evidence type="ECO:0000256" key="7">
    <source>
        <dbReference type="ARBA" id="ARBA00023136"/>
    </source>
</evidence>
<dbReference type="Proteomes" id="UP000054693">
    <property type="component" value="Unassembled WGS sequence"/>
</dbReference>
<dbReference type="PANTHER" id="PTHR30574:SF1">
    <property type="entry name" value="SULPHUR TRANSPORT DOMAIN-CONTAINING PROTEIN"/>
    <property type="match status" value="1"/>
</dbReference>
<evidence type="ECO:0000256" key="3">
    <source>
        <dbReference type="ARBA" id="ARBA00022475"/>
    </source>
</evidence>
<evidence type="ECO:0000256" key="6">
    <source>
        <dbReference type="ARBA" id="ARBA00022989"/>
    </source>
</evidence>
<keyword evidence="4" id="KW-0997">Cell inner membrane</keyword>
<dbReference type="STRING" id="40335.Ltuc_0560"/>
<feature type="transmembrane region" description="Helical" evidence="9">
    <location>
        <begin position="79"/>
        <end position="97"/>
    </location>
</feature>
<protein>
    <submittedName>
        <fullName evidence="10">Transmembrane protein</fullName>
    </submittedName>
</protein>
<dbReference type="InterPro" id="IPR007272">
    <property type="entry name" value="Sulf_transp_TsuA/YedE"/>
</dbReference>
<evidence type="ECO:0000313" key="11">
    <source>
        <dbReference type="Proteomes" id="UP000054693"/>
    </source>
</evidence>
<gene>
    <name evidence="10" type="ORF">Ltuc_0560</name>
</gene>
<name>A0A0W0ZV03_9GAMM</name>
<comment type="caution">
    <text evidence="10">The sequence shown here is derived from an EMBL/GenBank/DDBJ whole genome shotgun (WGS) entry which is preliminary data.</text>
</comment>
<keyword evidence="3" id="KW-1003">Cell membrane</keyword>
<comment type="similarity">
    <text evidence="8">Belongs to the TsuA/YedE (TC 9.B.102) family.</text>
</comment>
<feature type="transmembrane region" description="Helical" evidence="9">
    <location>
        <begin position="47"/>
        <end position="67"/>
    </location>
</feature>